<feature type="region of interest" description="Disordered" evidence="8">
    <location>
        <begin position="434"/>
        <end position="484"/>
    </location>
</feature>
<gene>
    <name evidence="10" type="ORF">QWY28_12255</name>
</gene>
<dbReference type="SUPFAM" id="SSF56112">
    <property type="entry name" value="Protein kinase-like (PK-like)"/>
    <property type="match status" value="1"/>
</dbReference>
<evidence type="ECO:0000313" key="11">
    <source>
        <dbReference type="Proteomes" id="UP001168620"/>
    </source>
</evidence>
<dbReference type="PROSITE" id="PS50011">
    <property type="entry name" value="PROTEIN_KINASE_DOM"/>
    <property type="match status" value="1"/>
</dbReference>
<dbReference type="EC" id="2.7.11.1" evidence="1"/>
<dbReference type="PANTHER" id="PTHR43289">
    <property type="entry name" value="MITOGEN-ACTIVATED PROTEIN KINASE KINASE KINASE 20-RELATED"/>
    <property type="match status" value="1"/>
</dbReference>
<dbReference type="InterPro" id="IPR017441">
    <property type="entry name" value="Protein_kinase_ATP_BS"/>
</dbReference>
<comment type="caution">
    <text evidence="10">The sequence shown here is derived from an EMBL/GenBank/DDBJ whole genome shotgun (WGS) entry which is preliminary data.</text>
</comment>
<reference evidence="10" key="1">
    <citation type="submission" date="2023-06" db="EMBL/GenBank/DDBJ databases">
        <title>Draft genome sequence of Nocardioides sp. SOB77.</title>
        <authorList>
            <person name="Zhang G."/>
        </authorList>
    </citation>
    <scope>NUCLEOTIDE SEQUENCE</scope>
    <source>
        <strain evidence="10">SOB77</strain>
    </source>
</reference>
<evidence type="ECO:0000256" key="2">
    <source>
        <dbReference type="ARBA" id="ARBA00022527"/>
    </source>
</evidence>
<dbReference type="Gene3D" id="3.30.200.20">
    <property type="entry name" value="Phosphorylase Kinase, domain 1"/>
    <property type="match status" value="1"/>
</dbReference>
<feature type="domain" description="Protein kinase" evidence="9">
    <location>
        <begin position="14"/>
        <end position="275"/>
    </location>
</feature>
<dbReference type="Gene3D" id="1.10.510.10">
    <property type="entry name" value="Transferase(Phosphotransferase) domain 1"/>
    <property type="match status" value="1"/>
</dbReference>
<keyword evidence="6 7" id="KW-0067">ATP-binding</keyword>
<evidence type="ECO:0000256" key="4">
    <source>
        <dbReference type="ARBA" id="ARBA00022741"/>
    </source>
</evidence>
<evidence type="ECO:0000256" key="3">
    <source>
        <dbReference type="ARBA" id="ARBA00022679"/>
    </source>
</evidence>
<keyword evidence="2" id="KW-0723">Serine/threonine-protein kinase</keyword>
<keyword evidence="11" id="KW-1185">Reference proteome</keyword>
<accession>A0ABT8FGR1</accession>
<dbReference type="PANTHER" id="PTHR43289:SF6">
    <property type="entry name" value="SERINE_THREONINE-PROTEIN KINASE NEKL-3"/>
    <property type="match status" value="1"/>
</dbReference>
<dbReference type="Proteomes" id="UP001168620">
    <property type="component" value="Unassembled WGS sequence"/>
</dbReference>
<evidence type="ECO:0000256" key="8">
    <source>
        <dbReference type="SAM" id="MobiDB-lite"/>
    </source>
</evidence>
<evidence type="ECO:0000259" key="9">
    <source>
        <dbReference type="PROSITE" id="PS50011"/>
    </source>
</evidence>
<feature type="compositionally biased region" description="Low complexity" evidence="8">
    <location>
        <begin position="442"/>
        <end position="479"/>
    </location>
</feature>
<protein>
    <recommendedName>
        <fullName evidence="1">non-specific serine/threonine protein kinase</fullName>
        <ecNumber evidence="1">2.7.11.1</ecNumber>
    </recommendedName>
</protein>
<keyword evidence="5 10" id="KW-0418">Kinase</keyword>
<dbReference type="PROSITE" id="PS00108">
    <property type="entry name" value="PROTEIN_KINASE_ST"/>
    <property type="match status" value="1"/>
</dbReference>
<dbReference type="Pfam" id="PF00069">
    <property type="entry name" value="Pkinase"/>
    <property type="match status" value="1"/>
</dbReference>
<dbReference type="InterPro" id="IPR011009">
    <property type="entry name" value="Kinase-like_dom_sf"/>
</dbReference>
<name>A0ABT8FGR1_9ACTN</name>
<evidence type="ECO:0000256" key="7">
    <source>
        <dbReference type="PROSITE-ProRule" id="PRU10141"/>
    </source>
</evidence>
<dbReference type="EMBL" id="JAUHJQ010000004">
    <property type="protein sequence ID" value="MDN4173724.1"/>
    <property type="molecule type" value="Genomic_DNA"/>
</dbReference>
<evidence type="ECO:0000256" key="6">
    <source>
        <dbReference type="ARBA" id="ARBA00022840"/>
    </source>
</evidence>
<evidence type="ECO:0000256" key="1">
    <source>
        <dbReference type="ARBA" id="ARBA00012513"/>
    </source>
</evidence>
<proteinExistence type="predicted"/>
<keyword evidence="3 10" id="KW-0808">Transferase</keyword>
<feature type="region of interest" description="Disordered" evidence="8">
    <location>
        <begin position="285"/>
        <end position="321"/>
    </location>
</feature>
<dbReference type="RefSeq" id="WP_300952842.1">
    <property type="nucleotide sequence ID" value="NZ_JAUHJQ010000004.1"/>
</dbReference>
<dbReference type="InterPro" id="IPR000719">
    <property type="entry name" value="Prot_kinase_dom"/>
</dbReference>
<organism evidence="10 11">
    <name type="scientific">Nocardioides oceani</name>
    <dbReference type="NCBI Taxonomy" id="3058369"/>
    <lineage>
        <taxon>Bacteria</taxon>
        <taxon>Bacillati</taxon>
        <taxon>Actinomycetota</taxon>
        <taxon>Actinomycetes</taxon>
        <taxon>Propionibacteriales</taxon>
        <taxon>Nocardioidaceae</taxon>
        <taxon>Nocardioides</taxon>
    </lineage>
</organism>
<dbReference type="PROSITE" id="PS00107">
    <property type="entry name" value="PROTEIN_KINASE_ATP"/>
    <property type="match status" value="1"/>
</dbReference>
<dbReference type="SMART" id="SM00220">
    <property type="entry name" value="S_TKc"/>
    <property type="match status" value="1"/>
</dbReference>
<dbReference type="CDD" id="cd14014">
    <property type="entry name" value="STKc_PknB_like"/>
    <property type="match status" value="1"/>
</dbReference>
<sequence>MGYPKVDDEYDGRYRIVRRIGHGGMGVVYEAVDKVLNRSVALKIVLPSLPDREDFHARFAREASVLARIRSRNIVGIHEYGETDDTVYFVTELFPDGDLRTWLQTHGPLDRRASLSLVAQTCEALADAHAAGVIHRDVKPGNVLLWHRPEGLIPYLADFGIALDGNASEQEGLTRAGTLVGSPAYMAPERHFGHAADERGDVYSMGCLLWAVLTGDAPYAGTDFQMINSHVNSPIPQLRTGHPVDDRIDELLARTLHKDPEQRVQSAGDLREALLAIIRDIDSGRLPPPGPVTGADDPVEAAAPATPPLAAPTAEPEPEDDRTVIKPAAGVLGGAAAAAAAAAAAREAHDEPQADSTVARKLVTPAPVAAAGAGHGADGSSGGSHDGPVDGPQDGPTGPAPGPRDRRRRGGLAALAAAGLVAVVAVAAVAVNASTGDDEPSAGDPTPTGSATTGATDPASPSDSASPSASADAPAAPEAPRVEARGGYRSVSFRIREATEPGGDVVQTTEYDVRGAGWQSLGDTRFTVDTDQGGERVCVRVRTVAESAAGGTSTSEVQRDCASSDARVVRLVRTPGPCTTTAQGFTYPCAWYGVEVAGFTSGTRPVPRLTSAQVGEWCEQGVDCVPIPVGQDGRGRVPRLAKVARDEGVVTLVVDGVRVRARVAYP</sequence>
<feature type="binding site" evidence="7">
    <location>
        <position position="43"/>
    </location>
    <ligand>
        <name>ATP</name>
        <dbReference type="ChEBI" id="CHEBI:30616"/>
    </ligand>
</feature>
<dbReference type="GO" id="GO:0004674">
    <property type="term" value="F:protein serine/threonine kinase activity"/>
    <property type="evidence" value="ECO:0007669"/>
    <property type="project" value="UniProtKB-EC"/>
</dbReference>
<evidence type="ECO:0000313" key="10">
    <source>
        <dbReference type="EMBL" id="MDN4173724.1"/>
    </source>
</evidence>
<feature type="region of interest" description="Disordered" evidence="8">
    <location>
        <begin position="370"/>
        <end position="407"/>
    </location>
</feature>
<feature type="compositionally biased region" description="Gly residues" evidence="8">
    <location>
        <begin position="373"/>
        <end position="385"/>
    </location>
</feature>
<evidence type="ECO:0000256" key="5">
    <source>
        <dbReference type="ARBA" id="ARBA00022777"/>
    </source>
</evidence>
<keyword evidence="4 7" id="KW-0547">Nucleotide-binding</keyword>
<dbReference type="InterPro" id="IPR008271">
    <property type="entry name" value="Ser/Thr_kinase_AS"/>
</dbReference>